<dbReference type="EMBL" id="JBANRG010000048">
    <property type="protein sequence ID" value="KAK7445132.1"/>
    <property type="molecule type" value="Genomic_DNA"/>
</dbReference>
<keyword evidence="2" id="KW-1133">Transmembrane helix</keyword>
<evidence type="ECO:0000313" key="4">
    <source>
        <dbReference type="Proteomes" id="UP001498398"/>
    </source>
</evidence>
<evidence type="ECO:0000313" key="3">
    <source>
        <dbReference type="EMBL" id="KAK7445132.1"/>
    </source>
</evidence>
<keyword evidence="4" id="KW-1185">Reference proteome</keyword>
<feature type="compositionally biased region" description="Low complexity" evidence="1">
    <location>
        <begin position="54"/>
        <end position="65"/>
    </location>
</feature>
<protein>
    <submittedName>
        <fullName evidence="3">Uncharacterized protein</fullName>
    </submittedName>
</protein>
<organism evidence="3 4">
    <name type="scientific">Marasmiellus scandens</name>
    <dbReference type="NCBI Taxonomy" id="2682957"/>
    <lineage>
        <taxon>Eukaryota</taxon>
        <taxon>Fungi</taxon>
        <taxon>Dikarya</taxon>
        <taxon>Basidiomycota</taxon>
        <taxon>Agaricomycotina</taxon>
        <taxon>Agaricomycetes</taxon>
        <taxon>Agaricomycetidae</taxon>
        <taxon>Agaricales</taxon>
        <taxon>Marasmiineae</taxon>
        <taxon>Omphalotaceae</taxon>
        <taxon>Marasmiellus</taxon>
    </lineage>
</organism>
<feature type="compositionally biased region" description="Low complexity" evidence="1">
    <location>
        <begin position="112"/>
        <end position="137"/>
    </location>
</feature>
<feature type="transmembrane region" description="Helical" evidence="2">
    <location>
        <begin position="184"/>
        <end position="207"/>
    </location>
</feature>
<sequence length="445" mass="46779">MEHHFIQRDLHKRRMHKRQSGGLFPLADPEPDTDTPTRGVTPPNQTTTPIVRGPTSTPEEPTRATPTPPANTPTTPTPVVPANPATHTTSSSSSVTPLIPIPSLSLSIPGLSLPTTSSTTSSSSSSSSSSTSRSTSTFTQTRNIATNNAETLTVTSTSGSSSTGTGLAASATTSPAPSSGNTGAIVGGVFGAIVGIACLACVIAFVVRRLRQRRMEEEHFDAAQFRDSAMVIEDDDYPSNHMGPSANSQTYNNVSRNYGARPPTMIERHMANTPSLPPSAYGPYGATSQFNQYPEYGIDHQQPYPPMPVHDMASNYPNPFVPVDPMMAQGMYHQQQGYGYENQMQQPYQQQYADMDRVATPGRTLSPPTPAGSPPGRTPSPPTPAGSPPAPAPAASHPTALMPGQTSPVQGNAPVAPPAAAHAAAPAADKRPETVYDPEDAYGGM</sequence>
<gene>
    <name evidence="3" type="ORF">VKT23_015000</name>
</gene>
<feature type="compositionally biased region" description="Pro residues" evidence="1">
    <location>
        <begin position="367"/>
        <end position="392"/>
    </location>
</feature>
<accession>A0ABR1IZ06</accession>
<feature type="region of interest" description="Disordered" evidence="1">
    <location>
        <begin position="359"/>
        <end position="445"/>
    </location>
</feature>
<reference evidence="3 4" key="1">
    <citation type="submission" date="2024-01" db="EMBL/GenBank/DDBJ databases">
        <title>A draft genome for the cacao thread blight pathogen Marasmiellus scandens.</title>
        <authorList>
            <person name="Baruah I.K."/>
            <person name="Leung J."/>
            <person name="Bukari Y."/>
            <person name="Amoako-Attah I."/>
            <person name="Meinhardt L.W."/>
            <person name="Bailey B.A."/>
            <person name="Cohen S.P."/>
        </authorList>
    </citation>
    <scope>NUCLEOTIDE SEQUENCE [LARGE SCALE GENOMIC DNA]</scope>
    <source>
        <strain evidence="3 4">GH-19</strain>
    </source>
</reference>
<proteinExistence type="predicted"/>
<feature type="compositionally biased region" description="Polar residues" evidence="1">
    <location>
        <begin position="34"/>
        <end position="49"/>
    </location>
</feature>
<feature type="compositionally biased region" description="Polar residues" evidence="1">
    <location>
        <begin position="138"/>
        <end position="150"/>
    </location>
</feature>
<feature type="compositionally biased region" description="Low complexity" evidence="1">
    <location>
        <begin position="151"/>
        <end position="180"/>
    </location>
</feature>
<keyword evidence="2" id="KW-0812">Transmembrane</keyword>
<evidence type="ECO:0000256" key="1">
    <source>
        <dbReference type="SAM" id="MobiDB-lite"/>
    </source>
</evidence>
<comment type="caution">
    <text evidence="3">The sequence shown here is derived from an EMBL/GenBank/DDBJ whole genome shotgun (WGS) entry which is preliminary data.</text>
</comment>
<dbReference type="Proteomes" id="UP001498398">
    <property type="component" value="Unassembled WGS sequence"/>
</dbReference>
<feature type="compositionally biased region" description="Acidic residues" evidence="1">
    <location>
        <begin position="436"/>
        <end position="445"/>
    </location>
</feature>
<feature type="compositionally biased region" description="Low complexity" evidence="1">
    <location>
        <begin position="418"/>
        <end position="427"/>
    </location>
</feature>
<keyword evidence="2" id="KW-0472">Membrane</keyword>
<name>A0ABR1IZ06_9AGAR</name>
<feature type="compositionally biased region" description="Basic residues" evidence="1">
    <location>
        <begin position="10"/>
        <end position="19"/>
    </location>
</feature>
<feature type="compositionally biased region" description="Low complexity" evidence="1">
    <location>
        <begin position="82"/>
        <end position="97"/>
    </location>
</feature>
<evidence type="ECO:0000256" key="2">
    <source>
        <dbReference type="SAM" id="Phobius"/>
    </source>
</evidence>
<feature type="region of interest" description="Disordered" evidence="1">
    <location>
        <begin position="112"/>
        <end position="180"/>
    </location>
</feature>
<feature type="compositionally biased region" description="Pro residues" evidence="1">
    <location>
        <begin position="66"/>
        <end position="81"/>
    </location>
</feature>
<feature type="region of interest" description="Disordered" evidence="1">
    <location>
        <begin position="1"/>
        <end position="97"/>
    </location>
</feature>